<feature type="compositionally biased region" description="Basic residues" evidence="2">
    <location>
        <begin position="124"/>
        <end position="133"/>
    </location>
</feature>
<dbReference type="InterPro" id="IPR036875">
    <property type="entry name" value="Znf_CCHC_sf"/>
</dbReference>
<dbReference type="SUPFAM" id="SSF57756">
    <property type="entry name" value="Retrovirus zinc finger-like domains"/>
    <property type="match status" value="1"/>
</dbReference>
<evidence type="ECO:0000313" key="5">
    <source>
        <dbReference type="Proteomes" id="UP001058974"/>
    </source>
</evidence>
<reference evidence="4 5" key="1">
    <citation type="journal article" date="2022" name="Nat. Genet.">
        <title>Improved pea reference genome and pan-genome highlight genomic features and evolutionary characteristics.</title>
        <authorList>
            <person name="Yang T."/>
            <person name="Liu R."/>
            <person name="Luo Y."/>
            <person name="Hu S."/>
            <person name="Wang D."/>
            <person name="Wang C."/>
            <person name="Pandey M.K."/>
            <person name="Ge S."/>
            <person name="Xu Q."/>
            <person name="Li N."/>
            <person name="Li G."/>
            <person name="Huang Y."/>
            <person name="Saxena R.K."/>
            <person name="Ji Y."/>
            <person name="Li M."/>
            <person name="Yan X."/>
            <person name="He Y."/>
            <person name="Liu Y."/>
            <person name="Wang X."/>
            <person name="Xiang C."/>
            <person name="Varshney R.K."/>
            <person name="Ding H."/>
            <person name="Gao S."/>
            <person name="Zong X."/>
        </authorList>
    </citation>
    <scope>NUCLEOTIDE SEQUENCE [LARGE SCALE GENOMIC DNA]</scope>
    <source>
        <strain evidence="4 5">cv. Zhongwan 6</strain>
    </source>
</reference>
<dbReference type="InterPro" id="IPR001878">
    <property type="entry name" value="Znf_CCHC"/>
</dbReference>
<evidence type="ECO:0000256" key="2">
    <source>
        <dbReference type="SAM" id="MobiDB-lite"/>
    </source>
</evidence>
<feature type="domain" description="CCHC-type" evidence="3">
    <location>
        <begin position="140"/>
        <end position="156"/>
    </location>
</feature>
<protein>
    <recommendedName>
        <fullName evidence="3">CCHC-type domain-containing protein</fullName>
    </recommendedName>
</protein>
<keyword evidence="1" id="KW-0479">Metal-binding</keyword>
<evidence type="ECO:0000313" key="4">
    <source>
        <dbReference type="EMBL" id="KAI5394956.1"/>
    </source>
</evidence>
<keyword evidence="5" id="KW-1185">Reference proteome</keyword>
<dbReference type="GO" id="GO:0008270">
    <property type="term" value="F:zinc ion binding"/>
    <property type="evidence" value="ECO:0007669"/>
    <property type="project" value="UniProtKB-KW"/>
</dbReference>
<accession>A0A9D5A4K9</accession>
<comment type="caution">
    <text evidence="4">The sequence shown here is derived from an EMBL/GenBank/DDBJ whole genome shotgun (WGS) entry which is preliminary data.</text>
</comment>
<proteinExistence type="predicted"/>
<sequence length="442" mass="49825">MASTSGTVKVGKYEIEKFNGKNDFFYWRMQMKNLLISQKLHKALLGKDKKPVDMKDSDWEELDMEARAAIILCLERDVAFMVDDEGTASADDLRKVATSNMTSGSNEQAQGLFARGRGNDRGNSKRGKSRSKSRSLAETRCYKCGELGHWKKDCRNKRVQWKDKNNKNKGDQDVKHEASVASESKGCKLIGENGILKVVSGSLLVMKGIHQRNLYHLVGSIATGDVVVGTAGSKKNQTEDVTFDENSMVGLPKTDVSKGGDVVTSKSQVVEIEELKTNQILLMIKRLMMTHIVKNMMILNVRRSSRKMHKCYNNSNKRPWLPLGQGEVINQFRDWPMLVCPIRAWPFEAVLGEVETIWRTSRTTIGLIPIKGYVGNHVYNDAAQMMIKIGMPQGVLIIRPNFEVFQIVYKVENCEHNSWLRIGSQEKRNISYSSSVKIATSK</sequence>
<dbReference type="EMBL" id="JAMSHJ010000006">
    <property type="protein sequence ID" value="KAI5394956.1"/>
    <property type="molecule type" value="Genomic_DNA"/>
</dbReference>
<organism evidence="4 5">
    <name type="scientific">Pisum sativum</name>
    <name type="common">Garden pea</name>
    <name type="synonym">Lathyrus oleraceus</name>
    <dbReference type="NCBI Taxonomy" id="3888"/>
    <lineage>
        <taxon>Eukaryota</taxon>
        <taxon>Viridiplantae</taxon>
        <taxon>Streptophyta</taxon>
        <taxon>Embryophyta</taxon>
        <taxon>Tracheophyta</taxon>
        <taxon>Spermatophyta</taxon>
        <taxon>Magnoliopsida</taxon>
        <taxon>eudicotyledons</taxon>
        <taxon>Gunneridae</taxon>
        <taxon>Pentapetalae</taxon>
        <taxon>rosids</taxon>
        <taxon>fabids</taxon>
        <taxon>Fabales</taxon>
        <taxon>Fabaceae</taxon>
        <taxon>Papilionoideae</taxon>
        <taxon>50 kb inversion clade</taxon>
        <taxon>NPAAA clade</taxon>
        <taxon>Hologalegina</taxon>
        <taxon>IRL clade</taxon>
        <taxon>Fabeae</taxon>
        <taxon>Lathyrus</taxon>
    </lineage>
</organism>
<dbReference type="Proteomes" id="UP001058974">
    <property type="component" value="Chromosome 6"/>
</dbReference>
<dbReference type="Pfam" id="PF00098">
    <property type="entry name" value="zf-CCHC"/>
    <property type="match status" value="1"/>
</dbReference>
<keyword evidence="1" id="KW-0862">Zinc</keyword>
<dbReference type="AlphaFoldDB" id="A0A9D5A4K9"/>
<feature type="compositionally biased region" description="Polar residues" evidence="2">
    <location>
        <begin position="99"/>
        <end position="109"/>
    </location>
</feature>
<dbReference type="PROSITE" id="PS50158">
    <property type="entry name" value="ZF_CCHC"/>
    <property type="match status" value="1"/>
</dbReference>
<dbReference type="GO" id="GO:0003676">
    <property type="term" value="F:nucleic acid binding"/>
    <property type="evidence" value="ECO:0007669"/>
    <property type="project" value="InterPro"/>
</dbReference>
<feature type="region of interest" description="Disordered" evidence="2">
    <location>
        <begin position="99"/>
        <end position="134"/>
    </location>
</feature>
<keyword evidence="1" id="KW-0863">Zinc-finger</keyword>
<gene>
    <name evidence="4" type="ORF">KIW84_061532</name>
</gene>
<dbReference type="Gramene" id="Psat06G0153200-T1">
    <property type="protein sequence ID" value="KAI5394956.1"/>
    <property type="gene ID" value="KIW84_061532"/>
</dbReference>
<evidence type="ECO:0000259" key="3">
    <source>
        <dbReference type="PROSITE" id="PS50158"/>
    </source>
</evidence>
<dbReference type="SMART" id="SM00343">
    <property type="entry name" value="ZnF_C2HC"/>
    <property type="match status" value="1"/>
</dbReference>
<name>A0A9D5A4K9_PEA</name>
<evidence type="ECO:0000256" key="1">
    <source>
        <dbReference type="PROSITE-ProRule" id="PRU00047"/>
    </source>
</evidence>
<dbReference type="Gene3D" id="4.10.60.10">
    <property type="entry name" value="Zinc finger, CCHC-type"/>
    <property type="match status" value="1"/>
</dbReference>